<dbReference type="FunFam" id="3.30.460.10:FF:000001">
    <property type="entry name" value="GTP pyrophosphokinase RelA"/>
    <property type="match status" value="1"/>
</dbReference>
<dbReference type="RefSeq" id="WP_221046930.1">
    <property type="nucleotide sequence ID" value="NZ_AP019782.1"/>
</dbReference>
<dbReference type="PANTHER" id="PTHR21262">
    <property type="entry name" value="GUANOSINE-3',5'-BIS DIPHOSPHATE 3'-PYROPHOSPHOHYDROLASE"/>
    <property type="match status" value="1"/>
</dbReference>
<evidence type="ECO:0000313" key="5">
    <source>
        <dbReference type="EMBL" id="BBL71338.1"/>
    </source>
</evidence>
<dbReference type="Proteomes" id="UP000824988">
    <property type="component" value="Chromosome"/>
</dbReference>
<dbReference type="GO" id="GO:0005886">
    <property type="term" value="C:plasma membrane"/>
    <property type="evidence" value="ECO:0007669"/>
    <property type="project" value="TreeGrafter"/>
</dbReference>
<gene>
    <name evidence="5" type="ORF">MoryE10_19440</name>
</gene>
<dbReference type="GO" id="GO:0042594">
    <property type="term" value="P:response to starvation"/>
    <property type="evidence" value="ECO:0007669"/>
    <property type="project" value="TreeGrafter"/>
</dbReference>
<dbReference type="GO" id="GO:0015969">
    <property type="term" value="P:guanosine tetraphosphate metabolic process"/>
    <property type="evidence" value="ECO:0007669"/>
    <property type="project" value="InterPro"/>
</dbReference>
<dbReference type="Pfam" id="PF13328">
    <property type="entry name" value="HD_4"/>
    <property type="match status" value="1"/>
</dbReference>
<proteinExistence type="inferred from homology"/>
<dbReference type="NCBIfam" id="TIGR00691">
    <property type="entry name" value="spoT_relA"/>
    <property type="match status" value="1"/>
</dbReference>
<dbReference type="InterPro" id="IPR002912">
    <property type="entry name" value="ACT_dom"/>
</dbReference>
<dbReference type="PROSITE" id="PS51880">
    <property type="entry name" value="TGS"/>
    <property type="match status" value="1"/>
</dbReference>
<protein>
    <submittedName>
        <fullName evidence="5">GTP pyrophosphokinase</fullName>
    </submittedName>
</protein>
<dbReference type="KEGG" id="moz:MoryE10_19440"/>
<dbReference type="PROSITE" id="PS51671">
    <property type="entry name" value="ACT"/>
    <property type="match status" value="1"/>
</dbReference>
<dbReference type="PANTHER" id="PTHR21262:SF31">
    <property type="entry name" value="GTP PYROPHOSPHOKINASE"/>
    <property type="match status" value="1"/>
</dbReference>
<dbReference type="GO" id="GO:0015949">
    <property type="term" value="P:nucleobase-containing small molecule interconversion"/>
    <property type="evidence" value="ECO:0007669"/>
    <property type="project" value="UniProtKB-ARBA"/>
</dbReference>
<feature type="domain" description="TGS" evidence="4">
    <location>
        <begin position="391"/>
        <end position="454"/>
    </location>
</feature>
<sequence>MSRTSVQEPDARHDEADLRQQLCRGHSPEQGELIAEALSLALEAAAKDARSRPRGVDAALVMQRLKTDAPSLLATLLCDPWLRETLPEDAVRRRFGDEVAELVHKANWLNTFADCRDSALLEPEQAELLRRMLLAVVNDVRAVLIKLAYRLERLRILAREDYAVRRCVAQETLDIFVPLANRLGVAQLKWELEDLSFRYLHPLEYGDLARQLAETRSAREAYVQNFTEELNRLLVSEGVAAKVYGRPKHIHSIWKKMERKHVAMDELYDLRAVRVIVESIGDCYAVLGMVHSHWQHIAKEFDDYIANPKPNGYKSLHTVVVGPEGKPVEIQIRTREMHTFAEYGVAAHWRYKEGGGNRDEAFERNIALLRGLLESPGDDHTLLENFRLEAHGSDVFVLSPKGRIVRLAQGSTPLDFAYAIHTEVGNRCRGAKVNGRMVPLTYALKSGERVEILTGSRAAPSRHWLEPSSGFLHSADARSKVRQWFRQQDYEHDWRQGKAILDRERQRIGLREIEQKPLLDRYRHKRWEDFLAAVGRGEITAAQLAGQLGPAPSSVPLRPAPAKAAAAGAAKANRVCIPGIPNPVTHLAGCCKPQPGDPVVGYISVTRGLAVHRRDCGNIGRLNETQRQRLIDAYWSGTEEATEVEVQVTAQDRRGLLRDVTQTLTNERLNISRAFSYTNPNDGQVTMHIGVEQASGDRTLEIALARIRGLEGILTVRCNTV</sequence>
<dbReference type="InterPro" id="IPR004095">
    <property type="entry name" value="TGS"/>
</dbReference>
<comment type="function">
    <text evidence="2">In eubacteria ppGpp (guanosine 3'-diphosphate 5'-diphosphate) is a mediator of the stringent response that coordinates a variety of cellular activities in response to changes in nutritional abundance.</text>
</comment>
<dbReference type="FunFam" id="3.10.20.30:FF:000002">
    <property type="entry name" value="GTP pyrophosphokinase (RelA/SpoT)"/>
    <property type="match status" value="1"/>
</dbReference>
<dbReference type="SMART" id="SM00954">
    <property type="entry name" value="RelA_SpoT"/>
    <property type="match status" value="1"/>
</dbReference>
<dbReference type="InterPro" id="IPR033655">
    <property type="entry name" value="TGS_RelA/SpoT"/>
</dbReference>
<dbReference type="InterPro" id="IPR004811">
    <property type="entry name" value="RelA/Spo_fam"/>
</dbReference>
<evidence type="ECO:0000313" key="6">
    <source>
        <dbReference type="Proteomes" id="UP000824988"/>
    </source>
</evidence>
<comment type="pathway">
    <text evidence="1">Purine metabolism.</text>
</comment>
<evidence type="ECO:0000259" key="4">
    <source>
        <dbReference type="PROSITE" id="PS51880"/>
    </source>
</evidence>
<keyword evidence="6" id="KW-1185">Reference proteome</keyword>
<organism evidence="5 6">
    <name type="scientific">Methylogaea oryzae</name>
    <dbReference type="NCBI Taxonomy" id="1295382"/>
    <lineage>
        <taxon>Bacteria</taxon>
        <taxon>Pseudomonadati</taxon>
        <taxon>Pseudomonadota</taxon>
        <taxon>Gammaproteobacteria</taxon>
        <taxon>Methylococcales</taxon>
        <taxon>Methylococcaceae</taxon>
        <taxon>Methylogaea</taxon>
    </lineage>
</organism>
<dbReference type="InterPro" id="IPR007685">
    <property type="entry name" value="RelA_SpoT"/>
</dbReference>
<evidence type="ECO:0000256" key="1">
    <source>
        <dbReference type="ARBA" id="ARBA00025704"/>
    </source>
</evidence>
<dbReference type="Pfam" id="PF19296">
    <property type="entry name" value="RelA_AH_RIS"/>
    <property type="match status" value="1"/>
</dbReference>
<dbReference type="Pfam" id="PF13291">
    <property type="entry name" value="ACT_4"/>
    <property type="match status" value="1"/>
</dbReference>
<accession>A0A8D5AHC7</accession>
<dbReference type="Pfam" id="PF04607">
    <property type="entry name" value="RelA_SpoT"/>
    <property type="match status" value="1"/>
</dbReference>
<dbReference type="EMBL" id="AP019782">
    <property type="protein sequence ID" value="BBL71338.1"/>
    <property type="molecule type" value="Genomic_DNA"/>
</dbReference>
<dbReference type="CDD" id="cd05399">
    <property type="entry name" value="NT_Rel-Spo_like"/>
    <property type="match status" value="1"/>
</dbReference>
<evidence type="ECO:0000259" key="3">
    <source>
        <dbReference type="PROSITE" id="PS51671"/>
    </source>
</evidence>
<name>A0A8D5AHC7_9GAMM</name>
<reference evidence="5" key="1">
    <citation type="submission" date="2019-06" db="EMBL/GenBank/DDBJ databases">
        <title>Complete genome sequence of Methylogaea oryzae strain JCM16910.</title>
        <authorList>
            <person name="Asakawa S."/>
        </authorList>
    </citation>
    <scope>NUCLEOTIDE SEQUENCE</scope>
    <source>
        <strain evidence="5">E10</strain>
    </source>
</reference>
<dbReference type="GO" id="GO:0008893">
    <property type="term" value="F:guanosine-3',5'-bis(diphosphate) 3'-diphosphatase activity"/>
    <property type="evidence" value="ECO:0007669"/>
    <property type="project" value="TreeGrafter"/>
</dbReference>
<dbReference type="CDD" id="cd01668">
    <property type="entry name" value="TGS_RSH"/>
    <property type="match status" value="1"/>
</dbReference>
<comment type="similarity">
    <text evidence="2">Belongs to the relA/spoT family.</text>
</comment>
<dbReference type="Pfam" id="PF02824">
    <property type="entry name" value="TGS"/>
    <property type="match status" value="1"/>
</dbReference>
<dbReference type="GO" id="GO:0008728">
    <property type="term" value="F:GTP diphosphokinase activity"/>
    <property type="evidence" value="ECO:0007669"/>
    <property type="project" value="TreeGrafter"/>
</dbReference>
<dbReference type="InterPro" id="IPR045600">
    <property type="entry name" value="RelA/SpoT_AH_RIS"/>
</dbReference>
<evidence type="ECO:0000256" key="2">
    <source>
        <dbReference type="RuleBase" id="RU003847"/>
    </source>
</evidence>
<feature type="domain" description="ACT" evidence="3">
    <location>
        <begin position="645"/>
        <end position="721"/>
    </location>
</feature>
<dbReference type="AlphaFoldDB" id="A0A8D5AHC7"/>